<sequence>MAPKKKISRRYLNEERELKNVTKLLRRCLEWCRLTGESYDPSQEQYSIDPQALCNVKGKIHSGTKSTWHDKLNT</sequence>
<name>A0A1X7U2K1_AMPQE</name>
<evidence type="ECO:0000313" key="1">
    <source>
        <dbReference type="EnsemblMetazoa" id="Aqu2.1.21645_001"/>
    </source>
</evidence>
<protein>
    <submittedName>
        <fullName evidence="1">Uncharacterized protein</fullName>
    </submittedName>
</protein>
<proteinExistence type="predicted"/>
<accession>A0A1X7U2K1</accession>
<dbReference type="EnsemblMetazoa" id="Aqu2.1.21645_001">
    <property type="protein sequence ID" value="Aqu2.1.21645_001"/>
    <property type="gene ID" value="Aqu2.1.21645"/>
</dbReference>
<dbReference type="InParanoid" id="A0A1X7U2K1"/>
<reference evidence="1" key="1">
    <citation type="submission" date="2017-05" db="UniProtKB">
        <authorList>
            <consortium name="EnsemblMetazoa"/>
        </authorList>
    </citation>
    <scope>IDENTIFICATION</scope>
</reference>
<dbReference type="AlphaFoldDB" id="A0A1X7U2K1"/>
<organism evidence="1">
    <name type="scientific">Amphimedon queenslandica</name>
    <name type="common">Sponge</name>
    <dbReference type="NCBI Taxonomy" id="400682"/>
    <lineage>
        <taxon>Eukaryota</taxon>
        <taxon>Metazoa</taxon>
        <taxon>Porifera</taxon>
        <taxon>Demospongiae</taxon>
        <taxon>Heteroscleromorpha</taxon>
        <taxon>Haplosclerida</taxon>
        <taxon>Niphatidae</taxon>
        <taxon>Amphimedon</taxon>
    </lineage>
</organism>